<dbReference type="STRING" id="1442369.A0A0D2GU98"/>
<dbReference type="HOGENOM" id="CLU_2279022_0_0_1"/>
<organism evidence="1 2">
    <name type="scientific">Rhinocladiella mackenziei CBS 650.93</name>
    <dbReference type="NCBI Taxonomy" id="1442369"/>
    <lineage>
        <taxon>Eukaryota</taxon>
        <taxon>Fungi</taxon>
        <taxon>Dikarya</taxon>
        <taxon>Ascomycota</taxon>
        <taxon>Pezizomycotina</taxon>
        <taxon>Eurotiomycetes</taxon>
        <taxon>Chaetothyriomycetidae</taxon>
        <taxon>Chaetothyriales</taxon>
        <taxon>Herpotrichiellaceae</taxon>
        <taxon>Rhinocladiella</taxon>
    </lineage>
</organism>
<dbReference type="GeneID" id="25295898"/>
<keyword evidence="2" id="KW-1185">Reference proteome</keyword>
<dbReference type="EMBL" id="KN847480">
    <property type="protein sequence ID" value="KIX01888.1"/>
    <property type="molecule type" value="Genomic_DNA"/>
</dbReference>
<dbReference type="VEuPathDB" id="FungiDB:Z518_07827"/>
<dbReference type="OrthoDB" id="4540372at2759"/>
<protein>
    <recommendedName>
        <fullName evidence="3">Ketoreductase (KR) domain-containing protein</fullName>
    </recommendedName>
</protein>
<evidence type="ECO:0000313" key="2">
    <source>
        <dbReference type="Proteomes" id="UP000053617"/>
    </source>
</evidence>
<evidence type="ECO:0008006" key="3">
    <source>
        <dbReference type="Google" id="ProtNLM"/>
    </source>
</evidence>
<accession>A0A0D2GU98</accession>
<sequence>MGPRFALVTQIVSSSELAANYHGIYTVRKAATATALQRALASAPTAHPYDTLDSDFSKLLNVRKVAASINTRVADGELPPIRALTLNAGYQEHRMLSNWGTT</sequence>
<dbReference type="RefSeq" id="XP_013269024.1">
    <property type="nucleotide sequence ID" value="XM_013413570.1"/>
</dbReference>
<reference evidence="1 2" key="1">
    <citation type="submission" date="2015-01" db="EMBL/GenBank/DDBJ databases">
        <title>The Genome Sequence of Rhinocladiella mackenzie CBS 650.93.</title>
        <authorList>
            <consortium name="The Broad Institute Genomics Platform"/>
            <person name="Cuomo C."/>
            <person name="de Hoog S."/>
            <person name="Gorbushina A."/>
            <person name="Stielow B."/>
            <person name="Teixiera M."/>
            <person name="Abouelleil A."/>
            <person name="Chapman S.B."/>
            <person name="Priest M."/>
            <person name="Young S.K."/>
            <person name="Wortman J."/>
            <person name="Nusbaum C."/>
            <person name="Birren B."/>
        </authorList>
    </citation>
    <scope>NUCLEOTIDE SEQUENCE [LARGE SCALE GENOMIC DNA]</scope>
    <source>
        <strain evidence="1 2">CBS 650.93</strain>
    </source>
</reference>
<proteinExistence type="predicted"/>
<dbReference type="Proteomes" id="UP000053617">
    <property type="component" value="Unassembled WGS sequence"/>
</dbReference>
<dbReference type="AlphaFoldDB" id="A0A0D2GU98"/>
<name>A0A0D2GU98_9EURO</name>
<gene>
    <name evidence="1" type="ORF">Z518_07827</name>
</gene>
<evidence type="ECO:0000313" key="1">
    <source>
        <dbReference type="EMBL" id="KIX01888.1"/>
    </source>
</evidence>